<evidence type="ECO:0000313" key="2">
    <source>
        <dbReference type="EMBL" id="KAK8959763.1"/>
    </source>
</evidence>
<gene>
    <name evidence="2" type="ORF">KSP40_PGU001523</name>
</gene>
<organism evidence="2 3">
    <name type="scientific">Platanthera guangdongensis</name>
    <dbReference type="NCBI Taxonomy" id="2320717"/>
    <lineage>
        <taxon>Eukaryota</taxon>
        <taxon>Viridiplantae</taxon>
        <taxon>Streptophyta</taxon>
        <taxon>Embryophyta</taxon>
        <taxon>Tracheophyta</taxon>
        <taxon>Spermatophyta</taxon>
        <taxon>Magnoliopsida</taxon>
        <taxon>Liliopsida</taxon>
        <taxon>Asparagales</taxon>
        <taxon>Orchidaceae</taxon>
        <taxon>Orchidoideae</taxon>
        <taxon>Orchideae</taxon>
        <taxon>Orchidinae</taxon>
        <taxon>Platanthera</taxon>
    </lineage>
</organism>
<sequence length="98" mass="10710">MDERARVFWRRGRGATTVLRGCQGSKTRSPMLLTGGDAKPCAGEDKPRAVGEEEHTAGEEQPLPEKTSPSQKRPVRPPVVSFLASRILLPSIMHYGLA</sequence>
<keyword evidence="3" id="KW-1185">Reference proteome</keyword>
<name>A0ABR2M6V1_9ASPA</name>
<evidence type="ECO:0000256" key="1">
    <source>
        <dbReference type="SAM" id="MobiDB-lite"/>
    </source>
</evidence>
<feature type="region of interest" description="Disordered" evidence="1">
    <location>
        <begin position="21"/>
        <end position="77"/>
    </location>
</feature>
<accession>A0ABR2M6V1</accession>
<comment type="caution">
    <text evidence="2">The sequence shown here is derived from an EMBL/GenBank/DDBJ whole genome shotgun (WGS) entry which is preliminary data.</text>
</comment>
<reference evidence="2 3" key="1">
    <citation type="journal article" date="2022" name="Nat. Plants">
        <title>Genomes of leafy and leafless Platanthera orchids illuminate the evolution of mycoheterotrophy.</title>
        <authorList>
            <person name="Li M.H."/>
            <person name="Liu K.W."/>
            <person name="Li Z."/>
            <person name="Lu H.C."/>
            <person name="Ye Q.L."/>
            <person name="Zhang D."/>
            <person name="Wang J.Y."/>
            <person name="Li Y.F."/>
            <person name="Zhong Z.M."/>
            <person name="Liu X."/>
            <person name="Yu X."/>
            <person name="Liu D.K."/>
            <person name="Tu X.D."/>
            <person name="Liu B."/>
            <person name="Hao Y."/>
            <person name="Liao X.Y."/>
            <person name="Jiang Y.T."/>
            <person name="Sun W.H."/>
            <person name="Chen J."/>
            <person name="Chen Y.Q."/>
            <person name="Ai Y."/>
            <person name="Zhai J.W."/>
            <person name="Wu S.S."/>
            <person name="Zhou Z."/>
            <person name="Hsiao Y.Y."/>
            <person name="Wu W.L."/>
            <person name="Chen Y.Y."/>
            <person name="Lin Y.F."/>
            <person name="Hsu J.L."/>
            <person name="Li C.Y."/>
            <person name="Wang Z.W."/>
            <person name="Zhao X."/>
            <person name="Zhong W.Y."/>
            <person name="Ma X.K."/>
            <person name="Ma L."/>
            <person name="Huang J."/>
            <person name="Chen G.Z."/>
            <person name="Huang M.Z."/>
            <person name="Huang L."/>
            <person name="Peng D.H."/>
            <person name="Luo Y.B."/>
            <person name="Zou S.Q."/>
            <person name="Chen S.P."/>
            <person name="Lan S."/>
            <person name="Tsai W.C."/>
            <person name="Van de Peer Y."/>
            <person name="Liu Z.J."/>
        </authorList>
    </citation>
    <scope>NUCLEOTIDE SEQUENCE [LARGE SCALE GENOMIC DNA]</scope>
    <source>
        <strain evidence="2">Lor288</strain>
    </source>
</reference>
<dbReference type="Proteomes" id="UP001412067">
    <property type="component" value="Unassembled WGS sequence"/>
</dbReference>
<protein>
    <submittedName>
        <fullName evidence="2">Uncharacterized protein</fullName>
    </submittedName>
</protein>
<feature type="compositionally biased region" description="Basic and acidic residues" evidence="1">
    <location>
        <begin position="42"/>
        <end position="58"/>
    </location>
</feature>
<proteinExistence type="predicted"/>
<evidence type="ECO:0000313" key="3">
    <source>
        <dbReference type="Proteomes" id="UP001412067"/>
    </source>
</evidence>
<dbReference type="EMBL" id="JBBWWR010000011">
    <property type="protein sequence ID" value="KAK8959763.1"/>
    <property type="molecule type" value="Genomic_DNA"/>
</dbReference>